<evidence type="ECO:0000259" key="2">
    <source>
        <dbReference type="PROSITE" id="PS50878"/>
    </source>
</evidence>
<keyword evidence="3" id="KW-0695">RNA-directed DNA polymerase</keyword>
<dbReference type="Pfam" id="PF00078">
    <property type="entry name" value="RVT_1"/>
    <property type="match status" value="1"/>
</dbReference>
<dbReference type="Proteomes" id="UP000190449">
    <property type="component" value="Unassembled WGS sequence"/>
</dbReference>
<keyword evidence="3" id="KW-0808">Transferase</keyword>
<dbReference type="InterPro" id="IPR043502">
    <property type="entry name" value="DNA/RNA_pol_sf"/>
</dbReference>
<dbReference type="CDD" id="cd01646">
    <property type="entry name" value="RT_Bac_retron_I"/>
    <property type="match status" value="1"/>
</dbReference>
<dbReference type="PROSITE" id="PS50878">
    <property type="entry name" value="RT_POL"/>
    <property type="match status" value="1"/>
</dbReference>
<dbReference type="EMBL" id="FUWU01000058">
    <property type="protein sequence ID" value="SKA09299.1"/>
    <property type="molecule type" value="Genomic_DNA"/>
</dbReference>
<dbReference type="InterPro" id="IPR051083">
    <property type="entry name" value="GrpII_Intron_Splice-Mob/Def"/>
</dbReference>
<evidence type="ECO:0000256" key="1">
    <source>
        <dbReference type="ARBA" id="ARBA00034120"/>
    </source>
</evidence>
<sequence>MEMDTLRRQLLHAYLDARKHKRNTVNQLEFERDLESNLLSLAYDLHERRYALRPSICFIHEKPVKREIVAAHFRDRVVHHLLYSWIYPLCDRSFIYDSYSCRVGKGTLFGIERAKKFIIAESRDFTRECFVLRLDVTGFFMAIRRDILYRQVVELLRCHRWEGIPDRGLCIYLLKKFIFANPLESAKYKSPPSAWDDLPRNKSLKYAAPDCGLPIGNLTSQLFGNVYMNPLDHFVKQNLKVRHYGRYVDDLLLVHHDKRFLLSAIERIRIFMKDRLFLTLNEKKTKLQSVEKGFDFLGAFALPYRTYPGRRIVANFKECLRRSASFENGQSRIVSYCGLLGHFDAFGMQRKLARTITPNHPNKHSYFLRKNRRIAPFTNCLQIHP</sequence>
<dbReference type="AlphaFoldDB" id="A0A1T4QZU4"/>
<name>A0A1T4QZU4_9BACT</name>
<comment type="similarity">
    <text evidence="1">Belongs to the bacterial reverse transcriptase family.</text>
</comment>
<dbReference type="GO" id="GO:0003964">
    <property type="term" value="F:RNA-directed DNA polymerase activity"/>
    <property type="evidence" value="ECO:0007669"/>
    <property type="project" value="UniProtKB-KW"/>
</dbReference>
<reference evidence="3 4" key="1">
    <citation type="submission" date="2017-02" db="EMBL/GenBank/DDBJ databases">
        <authorList>
            <person name="Peterson S.W."/>
        </authorList>
    </citation>
    <scope>NUCLEOTIDE SEQUENCE [LARGE SCALE GENOMIC DNA]</scope>
    <source>
        <strain evidence="3 4">ATCC 43854</strain>
    </source>
</reference>
<dbReference type="SUPFAM" id="SSF56672">
    <property type="entry name" value="DNA/RNA polymerases"/>
    <property type="match status" value="1"/>
</dbReference>
<dbReference type="InterPro" id="IPR000477">
    <property type="entry name" value="RT_dom"/>
</dbReference>
<keyword evidence="3" id="KW-0548">Nucleotidyltransferase</keyword>
<organism evidence="3 4">
    <name type="scientific">Fibrobacter intestinalis</name>
    <dbReference type="NCBI Taxonomy" id="28122"/>
    <lineage>
        <taxon>Bacteria</taxon>
        <taxon>Pseudomonadati</taxon>
        <taxon>Fibrobacterota</taxon>
        <taxon>Fibrobacteria</taxon>
        <taxon>Fibrobacterales</taxon>
        <taxon>Fibrobacteraceae</taxon>
        <taxon>Fibrobacter</taxon>
    </lineage>
</organism>
<feature type="domain" description="Reverse transcriptase" evidence="2">
    <location>
        <begin position="1"/>
        <end position="301"/>
    </location>
</feature>
<gene>
    <name evidence="3" type="ORF">SAMN02745108_02492</name>
</gene>
<dbReference type="PANTHER" id="PTHR34047">
    <property type="entry name" value="NUCLEAR INTRON MATURASE 1, MITOCHONDRIAL-RELATED"/>
    <property type="match status" value="1"/>
</dbReference>
<accession>A0A1T4QZU4</accession>
<dbReference type="STRING" id="28122.SAMN02745108_02492"/>
<evidence type="ECO:0000313" key="3">
    <source>
        <dbReference type="EMBL" id="SKA09299.1"/>
    </source>
</evidence>
<proteinExistence type="inferred from homology"/>
<dbReference type="PANTHER" id="PTHR34047:SF8">
    <property type="entry name" value="PROTEIN YKFC"/>
    <property type="match status" value="1"/>
</dbReference>
<protein>
    <submittedName>
        <fullName evidence="3">Reverse transcriptase (RNA-dependent DNA polymerase)</fullName>
    </submittedName>
</protein>
<evidence type="ECO:0000313" key="4">
    <source>
        <dbReference type="Proteomes" id="UP000190449"/>
    </source>
</evidence>